<dbReference type="Proteomes" id="UP000006548">
    <property type="component" value="Chromosome 2"/>
</dbReference>
<evidence type="ECO:0000256" key="1">
    <source>
        <dbReference type="SAM" id="MobiDB-lite"/>
    </source>
</evidence>
<evidence type="ECO:0000313" key="2">
    <source>
        <dbReference type="EMBL" id="ANM63004.1"/>
    </source>
</evidence>
<dbReference type="EMBL" id="CP002685">
    <property type="protein sequence ID" value="ANM63004.1"/>
    <property type="molecule type" value="Genomic_DNA"/>
</dbReference>
<sequence>ELNERSTQAPESERNSLASVKRGQPQRERRKSERESGELTL</sequence>
<dbReference type="InParanoid" id="A0A1P8B268"/>
<keyword evidence="3" id="KW-1185">Reference proteome</keyword>
<feature type="compositionally biased region" description="Polar residues" evidence="1">
    <location>
        <begin position="1"/>
        <end position="18"/>
    </location>
</feature>
<organism evidence="2 3">
    <name type="scientific">Arabidopsis thaliana</name>
    <name type="common">Mouse-ear cress</name>
    <dbReference type="NCBI Taxonomy" id="3702"/>
    <lineage>
        <taxon>Eukaryota</taxon>
        <taxon>Viridiplantae</taxon>
        <taxon>Streptophyta</taxon>
        <taxon>Embryophyta</taxon>
        <taxon>Tracheophyta</taxon>
        <taxon>Spermatophyta</taxon>
        <taxon>Magnoliopsida</taxon>
        <taxon>eudicotyledons</taxon>
        <taxon>Gunneridae</taxon>
        <taxon>Pentapetalae</taxon>
        <taxon>rosids</taxon>
        <taxon>malvids</taxon>
        <taxon>Brassicales</taxon>
        <taxon>Brassicaceae</taxon>
        <taxon>Camelineae</taxon>
        <taxon>Arabidopsis</taxon>
    </lineage>
</organism>
<name>A0A1P8B268_ARATH</name>
<protein>
    <submittedName>
        <fullName evidence="2">Uncharacterized protein</fullName>
    </submittedName>
</protein>
<dbReference type="RefSeq" id="NP_001325121.1">
    <property type="nucleotide sequence ID" value="NM_001335325.1"/>
</dbReference>
<feature type="region of interest" description="Disordered" evidence="1">
    <location>
        <begin position="1"/>
        <end position="41"/>
    </location>
</feature>
<reference evidence="2 3" key="1">
    <citation type="journal article" date="1999" name="Nature">
        <title>Sequence and analysis of chromosome 2 of the plant Arabidopsis thaliana.</title>
        <authorList>
            <person name="Lin X."/>
            <person name="Kaul S."/>
            <person name="Rounsley S."/>
            <person name="Shea T.P."/>
            <person name="Benito M.I."/>
            <person name="Town C.D."/>
            <person name="Fujii C.Y."/>
            <person name="Mason T."/>
            <person name="Bowman C.L."/>
            <person name="Barnstead M."/>
            <person name="Feldblyum T.V."/>
            <person name="Buell C.R."/>
            <person name="Ketchum K.A."/>
            <person name="Lee J."/>
            <person name="Ronning C.M."/>
            <person name="Koo H.L."/>
            <person name="Moffat K.S."/>
            <person name="Cronin L.A."/>
            <person name="Shen M."/>
            <person name="Pai G."/>
            <person name="Van Aken S."/>
            <person name="Umayam L."/>
            <person name="Tallon L.J."/>
            <person name="Gill J.E."/>
            <person name="Adams M.D."/>
            <person name="Carrera A.J."/>
            <person name="Creasy T.H."/>
            <person name="Goodman H.M."/>
            <person name="Somerville C.R."/>
            <person name="Copenhaver G.P."/>
            <person name="Preuss D."/>
            <person name="Nierman W.C."/>
            <person name="White O."/>
            <person name="Eisen J.A."/>
            <person name="Salzberg S.L."/>
            <person name="Fraser C.M."/>
            <person name="Venter J.C."/>
        </authorList>
    </citation>
    <scope>NUCLEOTIDE SEQUENCE [LARGE SCALE GENOMIC DNA]</scope>
    <source>
        <strain evidence="3">cv. Columbia</strain>
    </source>
</reference>
<dbReference type="TAIR" id="AT2G07634"/>
<proteinExistence type="predicted"/>
<dbReference type="GeneID" id="28717819"/>
<feature type="compositionally biased region" description="Basic and acidic residues" evidence="1">
    <location>
        <begin position="25"/>
        <end position="41"/>
    </location>
</feature>
<gene>
    <name evidence="2" type="ordered locus">At2g07634</name>
</gene>
<evidence type="ECO:0000313" key="3">
    <source>
        <dbReference type="Proteomes" id="UP000006548"/>
    </source>
</evidence>
<dbReference type="SMR" id="A0A1P8B268"/>
<accession>A0A1P8B268</accession>
<reference evidence="3" key="2">
    <citation type="journal article" date="2017" name="Plant J.">
        <title>Araport11: a complete reannotation of the Arabidopsis thaliana reference genome.</title>
        <authorList>
            <person name="Cheng C.Y."/>
            <person name="Krishnakumar V."/>
            <person name="Chan A.P."/>
            <person name="Thibaud-Nissen F."/>
            <person name="Schobel S."/>
            <person name="Town C.D."/>
        </authorList>
    </citation>
    <scope>GENOME REANNOTATION</scope>
    <source>
        <strain evidence="3">cv. Columbia</strain>
    </source>
</reference>
<dbReference type="AlphaFoldDB" id="A0A1P8B268"/>
<dbReference type="ExpressionAtlas" id="A0A1P8B268">
    <property type="expression patterns" value="baseline"/>
</dbReference>
<dbReference type="KEGG" id="ath:AT2G07634"/>
<feature type="non-terminal residue" evidence="2">
    <location>
        <position position="41"/>
    </location>
</feature>